<name>A0A9W4UDX7_9PLEO</name>
<evidence type="ECO:0000256" key="5">
    <source>
        <dbReference type="ARBA" id="ARBA00022989"/>
    </source>
</evidence>
<dbReference type="GO" id="GO:0016020">
    <property type="term" value="C:membrane"/>
    <property type="evidence" value="ECO:0007669"/>
    <property type="project" value="UniProtKB-SubCell"/>
</dbReference>
<reference evidence="13" key="1">
    <citation type="submission" date="2023-01" db="EMBL/GenBank/DDBJ databases">
        <authorList>
            <person name="Van Ghelder C."/>
            <person name="Rancurel C."/>
        </authorList>
    </citation>
    <scope>NUCLEOTIDE SEQUENCE</scope>
    <source>
        <strain evidence="13">CNCM I-4278</strain>
    </source>
</reference>
<evidence type="ECO:0000256" key="6">
    <source>
        <dbReference type="ARBA" id="ARBA00023053"/>
    </source>
</evidence>
<evidence type="ECO:0000259" key="12">
    <source>
        <dbReference type="Pfam" id="PF00999"/>
    </source>
</evidence>
<feature type="transmembrane region" description="Helical" evidence="11">
    <location>
        <begin position="42"/>
        <end position="60"/>
    </location>
</feature>
<dbReference type="AlphaFoldDB" id="A0A9W4UDX7"/>
<dbReference type="GO" id="GO:1902600">
    <property type="term" value="P:proton transmembrane transport"/>
    <property type="evidence" value="ECO:0007669"/>
    <property type="project" value="InterPro"/>
</dbReference>
<protein>
    <recommendedName>
        <fullName evidence="12">Cation/H+ exchanger transmembrane domain-containing protein</fullName>
    </recommendedName>
</protein>
<feature type="transmembrane region" description="Helical" evidence="11">
    <location>
        <begin position="381"/>
        <end position="402"/>
    </location>
</feature>
<keyword evidence="5 11" id="KW-1133">Transmembrane helix</keyword>
<evidence type="ECO:0000313" key="14">
    <source>
        <dbReference type="Proteomes" id="UP001152607"/>
    </source>
</evidence>
<accession>A0A9W4UDX7</accession>
<comment type="caution">
    <text evidence="13">The sequence shown here is derived from an EMBL/GenBank/DDBJ whole genome shotgun (WGS) entry which is preliminary data.</text>
</comment>
<keyword evidence="14" id="KW-1185">Reference proteome</keyword>
<feature type="compositionally biased region" description="Polar residues" evidence="10">
    <location>
        <begin position="320"/>
        <end position="339"/>
    </location>
</feature>
<feature type="transmembrane region" description="Helical" evidence="11">
    <location>
        <begin position="526"/>
        <end position="549"/>
    </location>
</feature>
<feature type="region of interest" description="Disordered" evidence="10">
    <location>
        <begin position="435"/>
        <end position="473"/>
    </location>
</feature>
<evidence type="ECO:0000256" key="10">
    <source>
        <dbReference type="SAM" id="MobiDB-lite"/>
    </source>
</evidence>
<dbReference type="GO" id="GO:0006814">
    <property type="term" value="P:sodium ion transport"/>
    <property type="evidence" value="ECO:0007669"/>
    <property type="project" value="UniProtKB-KW"/>
</dbReference>
<feature type="transmembrane region" description="Helical" evidence="11">
    <location>
        <begin position="164"/>
        <end position="184"/>
    </location>
</feature>
<dbReference type="PANTHER" id="PTHR43562">
    <property type="entry name" value="NAPA-TYPE SODIUM/HYDROGEN ANTIPORTER"/>
    <property type="match status" value="1"/>
</dbReference>
<evidence type="ECO:0000256" key="3">
    <source>
        <dbReference type="ARBA" id="ARBA00022449"/>
    </source>
</evidence>
<feature type="transmembrane region" description="Helical" evidence="11">
    <location>
        <begin position="101"/>
        <end position="121"/>
    </location>
</feature>
<dbReference type="Proteomes" id="UP001152607">
    <property type="component" value="Unassembled WGS sequence"/>
</dbReference>
<keyword evidence="4 11" id="KW-0812">Transmembrane</keyword>
<proteinExistence type="predicted"/>
<dbReference type="InterPro" id="IPR006153">
    <property type="entry name" value="Cation/H_exchanger_TM"/>
</dbReference>
<keyword evidence="8 11" id="KW-0472">Membrane</keyword>
<evidence type="ECO:0000256" key="4">
    <source>
        <dbReference type="ARBA" id="ARBA00022692"/>
    </source>
</evidence>
<feature type="transmembrane region" description="Helical" evidence="11">
    <location>
        <begin position="72"/>
        <end position="89"/>
    </location>
</feature>
<feature type="transmembrane region" description="Helical" evidence="11">
    <location>
        <begin position="19"/>
        <end position="35"/>
    </location>
</feature>
<feature type="domain" description="Cation/H+ exchanger transmembrane" evidence="12">
    <location>
        <begin position="35"/>
        <end position="287"/>
    </location>
</feature>
<comment type="subcellular location">
    <subcellularLocation>
        <location evidence="1">Membrane</location>
        <topology evidence="1">Multi-pass membrane protein</topology>
    </subcellularLocation>
</comment>
<dbReference type="Pfam" id="PF00999">
    <property type="entry name" value="Na_H_Exchanger"/>
    <property type="match status" value="1"/>
</dbReference>
<dbReference type="GO" id="GO:0015297">
    <property type="term" value="F:antiporter activity"/>
    <property type="evidence" value="ECO:0007669"/>
    <property type="project" value="UniProtKB-KW"/>
</dbReference>
<feature type="transmembrane region" description="Helical" evidence="11">
    <location>
        <begin position="133"/>
        <end position="152"/>
    </location>
</feature>
<gene>
    <name evidence="13" type="ORF">PDIGIT_LOCUS6991</name>
</gene>
<evidence type="ECO:0000256" key="7">
    <source>
        <dbReference type="ARBA" id="ARBA00023065"/>
    </source>
</evidence>
<feature type="transmembrane region" description="Helical" evidence="11">
    <location>
        <begin position="204"/>
        <end position="226"/>
    </location>
</feature>
<keyword evidence="6" id="KW-0915">Sodium</keyword>
<evidence type="ECO:0000256" key="1">
    <source>
        <dbReference type="ARBA" id="ARBA00004141"/>
    </source>
</evidence>
<evidence type="ECO:0000256" key="8">
    <source>
        <dbReference type="ARBA" id="ARBA00023136"/>
    </source>
</evidence>
<evidence type="ECO:0000256" key="9">
    <source>
        <dbReference type="ARBA" id="ARBA00023201"/>
    </source>
</evidence>
<keyword evidence="3" id="KW-0050">Antiport</keyword>
<feature type="compositionally biased region" description="Polar residues" evidence="10">
    <location>
        <begin position="296"/>
        <end position="306"/>
    </location>
</feature>
<feature type="compositionally biased region" description="Polar residues" evidence="10">
    <location>
        <begin position="453"/>
        <end position="462"/>
    </location>
</feature>
<sequence length="575" mass="61641">MAAGLDTVQPSLPYHEPDIVTILVQSSFLLLLNLINALFDRLLYCGLLGQVLVGIAWGTPGAKWLSIQVEQVVVQLGYIGLILLVYEGGLSTSFPSLKANLPLSSAVALTGIALPIALSYTLQGLLNATPLQAFAAGAALCSTSLGTTFTVLSSSGLSKTRLGVVLSSAAMMDDVVGLVMVQVISNLGNNSDNIGAVTIVRPVLVSLAFAVVIPLLCRYVVLPVTVRLTSYRKSHPDAVVSRSLMNHQTAFVTHTLLLIALVTASSYAGTSNLFAAYIAGATVSWWDSEVPHPSEHINTPPAQNTPSHHDEAPDQEQEARQTSARNVQPGISTKPQPETTGSAIYERYYHQAVSRILQPLFFASIGFSIPITRLFRASIVWRGIVYTVLMVLAKMACGLWLVRISLPFAKFQQLLYKYKPNIKMPSVTHFWQKHTNSNTENEPSGPPGHSAEPDTTTQQETVPSLRAREETSHTCSASKPVSIQPALILACAMVARGEIGFLISAVAESNGVFSPTSGDSSSESELFLVVTWAIVLCTVLGPLGVGLTVRRVKKMQDARRDGGRDVLGVWGVDSG</sequence>
<keyword evidence="9" id="KW-0739">Sodium transport</keyword>
<evidence type="ECO:0000313" key="13">
    <source>
        <dbReference type="EMBL" id="CAI6333939.1"/>
    </source>
</evidence>
<dbReference type="InterPro" id="IPR038770">
    <property type="entry name" value="Na+/solute_symporter_sf"/>
</dbReference>
<feature type="transmembrane region" description="Helical" evidence="11">
    <location>
        <begin position="356"/>
        <end position="375"/>
    </location>
</feature>
<feature type="region of interest" description="Disordered" evidence="10">
    <location>
        <begin position="294"/>
        <end position="339"/>
    </location>
</feature>
<dbReference type="OrthoDB" id="1288932at2759"/>
<keyword evidence="7" id="KW-0406">Ion transport</keyword>
<dbReference type="Gene3D" id="1.20.1530.20">
    <property type="match status" value="3"/>
</dbReference>
<evidence type="ECO:0000256" key="2">
    <source>
        <dbReference type="ARBA" id="ARBA00022448"/>
    </source>
</evidence>
<dbReference type="PANTHER" id="PTHR43562:SF3">
    <property type="entry name" value="SODIUM ION_PROTON EXCHANGER (EUROFUNG)"/>
    <property type="match status" value="1"/>
</dbReference>
<dbReference type="EMBL" id="CAOQHR010000004">
    <property type="protein sequence ID" value="CAI6333939.1"/>
    <property type="molecule type" value="Genomic_DNA"/>
</dbReference>
<evidence type="ECO:0000256" key="11">
    <source>
        <dbReference type="SAM" id="Phobius"/>
    </source>
</evidence>
<keyword evidence="2" id="KW-0813">Transport</keyword>
<organism evidence="13 14">
    <name type="scientific">Periconia digitata</name>
    <dbReference type="NCBI Taxonomy" id="1303443"/>
    <lineage>
        <taxon>Eukaryota</taxon>
        <taxon>Fungi</taxon>
        <taxon>Dikarya</taxon>
        <taxon>Ascomycota</taxon>
        <taxon>Pezizomycotina</taxon>
        <taxon>Dothideomycetes</taxon>
        <taxon>Pleosporomycetidae</taxon>
        <taxon>Pleosporales</taxon>
        <taxon>Massarineae</taxon>
        <taxon>Periconiaceae</taxon>
        <taxon>Periconia</taxon>
    </lineage>
</organism>